<accession>A0A9N8YSD5</accession>
<proteinExistence type="predicted"/>
<feature type="region of interest" description="Disordered" evidence="1">
    <location>
        <begin position="28"/>
        <end position="101"/>
    </location>
</feature>
<protein>
    <submittedName>
        <fullName evidence="2">1559_t:CDS:1</fullName>
    </submittedName>
</protein>
<evidence type="ECO:0000313" key="3">
    <source>
        <dbReference type="Proteomes" id="UP000789405"/>
    </source>
</evidence>
<feature type="compositionally biased region" description="Polar residues" evidence="1">
    <location>
        <begin position="51"/>
        <end position="67"/>
    </location>
</feature>
<dbReference type="AlphaFoldDB" id="A0A9N8YSD5"/>
<reference evidence="2" key="1">
    <citation type="submission" date="2021-06" db="EMBL/GenBank/DDBJ databases">
        <authorList>
            <person name="Kallberg Y."/>
            <person name="Tangrot J."/>
            <person name="Rosling A."/>
        </authorList>
    </citation>
    <scope>NUCLEOTIDE SEQUENCE</scope>
    <source>
        <strain evidence="2">MA453B</strain>
    </source>
</reference>
<keyword evidence="3" id="KW-1185">Reference proteome</keyword>
<comment type="caution">
    <text evidence="2">The sequence shown here is derived from an EMBL/GenBank/DDBJ whole genome shotgun (WGS) entry which is preliminary data.</text>
</comment>
<dbReference type="EMBL" id="CAJVPY010000029">
    <property type="protein sequence ID" value="CAG8445300.1"/>
    <property type="molecule type" value="Genomic_DNA"/>
</dbReference>
<dbReference type="Proteomes" id="UP000789405">
    <property type="component" value="Unassembled WGS sequence"/>
</dbReference>
<evidence type="ECO:0000256" key="1">
    <source>
        <dbReference type="SAM" id="MobiDB-lite"/>
    </source>
</evidence>
<name>A0A9N8YSD5_9GLOM</name>
<gene>
    <name evidence="2" type="ORF">DERYTH_LOCUS157</name>
</gene>
<sequence>MEEEQRLQRWIILKKRGNSEKRRLQRRFHTEKKKKRGVSNIKKKTKHDSYTDSNNEITPGRRTTQLQRWFHTGRKEELKNSDPNDGFKKEKTLVISKKRTT</sequence>
<organism evidence="2 3">
    <name type="scientific">Dentiscutata erythropus</name>
    <dbReference type="NCBI Taxonomy" id="1348616"/>
    <lineage>
        <taxon>Eukaryota</taxon>
        <taxon>Fungi</taxon>
        <taxon>Fungi incertae sedis</taxon>
        <taxon>Mucoromycota</taxon>
        <taxon>Glomeromycotina</taxon>
        <taxon>Glomeromycetes</taxon>
        <taxon>Diversisporales</taxon>
        <taxon>Gigasporaceae</taxon>
        <taxon>Dentiscutata</taxon>
    </lineage>
</organism>
<evidence type="ECO:0000313" key="2">
    <source>
        <dbReference type="EMBL" id="CAG8445300.1"/>
    </source>
</evidence>
<feature type="compositionally biased region" description="Basic residues" evidence="1">
    <location>
        <begin position="28"/>
        <end position="46"/>
    </location>
</feature>
<feature type="compositionally biased region" description="Basic and acidic residues" evidence="1">
    <location>
        <begin position="73"/>
        <end position="92"/>
    </location>
</feature>